<protein>
    <recommendedName>
        <fullName evidence="4">Peptidylprolyl isomerase</fullName>
    </recommendedName>
</protein>
<sequence length="214" mass="24290">MRIISGFLFSLLSAPLLLTPQFANAEPVAEQQAEKNVLAIVLKTRVTRADVMPSEKERKEIKAQAKESYGEMLNYLIRVNASNRIYELVLNDYAAQKGITLNQALVSKFTEKFGDQFSGEGASKSIEEVAAKQVMQYQAEKAMFKEFGGRVIFRQSNPQMPIDAYKALLSGYRESGQLQIVDKDLEDAFWSVFTPPFQYEIAPENIDFSQPWWI</sequence>
<reference evidence="2 3" key="1">
    <citation type="submission" date="2015-12" db="EMBL/GenBank/DDBJ databases">
        <title>Intraspecies pangenome expansion in the marine bacterium Alteromonas.</title>
        <authorList>
            <person name="Lopez-Perez M."/>
            <person name="Rodriguez-Valera F."/>
        </authorList>
    </citation>
    <scope>NUCLEOTIDE SEQUENCE [LARGE SCALE GENOMIC DNA]</scope>
    <source>
        <strain evidence="2 3">UM8</strain>
    </source>
</reference>
<evidence type="ECO:0000256" key="1">
    <source>
        <dbReference type="SAM" id="SignalP"/>
    </source>
</evidence>
<evidence type="ECO:0000313" key="2">
    <source>
        <dbReference type="EMBL" id="AMJ80014.1"/>
    </source>
</evidence>
<keyword evidence="1" id="KW-0732">Signal</keyword>
<dbReference type="EMBL" id="CP013928">
    <property type="protein sequence ID" value="AMJ80014.1"/>
    <property type="molecule type" value="Genomic_DNA"/>
</dbReference>
<gene>
    <name evidence="2" type="ORF">AV942_17825</name>
</gene>
<dbReference type="RefSeq" id="WP_015068254.1">
    <property type="nucleotide sequence ID" value="NZ_CAXGIV010000020.1"/>
</dbReference>
<dbReference type="Proteomes" id="UP000061468">
    <property type="component" value="Chromosome"/>
</dbReference>
<proteinExistence type="predicted"/>
<accession>A0AAC8XMH5</accession>
<evidence type="ECO:0000313" key="3">
    <source>
        <dbReference type="Proteomes" id="UP000061468"/>
    </source>
</evidence>
<name>A0AAC8XMH5_9ALTE</name>
<organism evidence="2 3">
    <name type="scientific">Alteromonas mediterranea</name>
    <dbReference type="NCBI Taxonomy" id="314275"/>
    <lineage>
        <taxon>Bacteria</taxon>
        <taxon>Pseudomonadati</taxon>
        <taxon>Pseudomonadota</taxon>
        <taxon>Gammaproteobacteria</taxon>
        <taxon>Alteromonadales</taxon>
        <taxon>Alteromonadaceae</taxon>
        <taxon>Alteromonas/Salinimonas group</taxon>
        <taxon>Alteromonas</taxon>
    </lineage>
</organism>
<feature type="signal peptide" evidence="1">
    <location>
        <begin position="1"/>
        <end position="25"/>
    </location>
</feature>
<evidence type="ECO:0008006" key="4">
    <source>
        <dbReference type="Google" id="ProtNLM"/>
    </source>
</evidence>
<feature type="chain" id="PRO_5042141189" description="Peptidylprolyl isomerase" evidence="1">
    <location>
        <begin position="26"/>
        <end position="214"/>
    </location>
</feature>
<dbReference type="AlphaFoldDB" id="A0AAC8XMH5"/>